<proteinExistence type="predicted"/>
<feature type="chain" id="PRO_5036354263" evidence="1">
    <location>
        <begin position="31"/>
        <end position="490"/>
    </location>
</feature>
<evidence type="ECO:0000313" key="3">
    <source>
        <dbReference type="EMBL" id="VFK71142.1"/>
    </source>
</evidence>
<evidence type="ECO:0000256" key="1">
    <source>
        <dbReference type="SAM" id="SignalP"/>
    </source>
</evidence>
<sequence length="490" mass="55422">MYNHNPLCKTIRHRFLILCLSILIPGAILAQDGPTTEWTGSLSESKPPTNNSALCDDGRIADCPPRTKDDGSILFPAHGDVCVMREHFSDDESPRDAQRRIRRRFTEMAASCAGTVIGRLERFDFRTDVIQDVMLKIMIEHIKDYGLPIVKRKIVDSKNPKGWLIEVHAKALIPAVPFQKAVDELYDRVTNNEREKRKLREEVAILRGFSRAQQERIEELEAQKTLSPEDKRCLAKLKREKRNKEEKSADMWGLRHLQRREADGSISPGEFEQSMKDFCGSESSFVRKECHKSQTKKAAEEKNIALFVKQAEKLGDDLDPWNRHLLGVAYWRYSYDDIKIEQAEKEMTRAREEARKKSDFDKDKLRKMHYNLALFHAAQGQADEGLKVLAELGKIALDTEGHVLRAVLQSRAAQRNVCTDLRAACGEEQDSADPACAGWRMALERGDCRKDALNDATRKDANTTSGIGLAPDGGLLPLSLVLPDPFGLSD</sequence>
<dbReference type="AlphaFoldDB" id="A0A451AYL5"/>
<reference evidence="3" key="1">
    <citation type="submission" date="2019-02" db="EMBL/GenBank/DDBJ databases">
        <authorList>
            <person name="Gruber-Vodicka R. H."/>
            <person name="Seah K. B. B."/>
        </authorList>
    </citation>
    <scope>NUCLEOTIDE SEQUENCE</scope>
    <source>
        <strain evidence="3">BECK_BY19</strain>
        <strain evidence="2">BECK_BY8</strain>
    </source>
</reference>
<protein>
    <submittedName>
        <fullName evidence="3">Uncharacterized protein</fullName>
    </submittedName>
</protein>
<name>A0A451AYL5_9GAMM</name>
<evidence type="ECO:0000313" key="2">
    <source>
        <dbReference type="EMBL" id="VFK64577.1"/>
    </source>
</evidence>
<dbReference type="EMBL" id="CAADFZ010000048">
    <property type="protein sequence ID" value="VFK64577.1"/>
    <property type="molecule type" value="Genomic_DNA"/>
</dbReference>
<accession>A0A451AYL5</accession>
<gene>
    <name evidence="2" type="ORF">BECKUNK1418G_GA0071005_10484</name>
    <name evidence="3" type="ORF">BECKUNK1418H_GA0071006_10524</name>
</gene>
<keyword evidence="1" id="KW-0732">Signal</keyword>
<organism evidence="3">
    <name type="scientific">Candidatus Kentrum sp. UNK</name>
    <dbReference type="NCBI Taxonomy" id="2126344"/>
    <lineage>
        <taxon>Bacteria</taxon>
        <taxon>Pseudomonadati</taxon>
        <taxon>Pseudomonadota</taxon>
        <taxon>Gammaproteobacteria</taxon>
        <taxon>Candidatus Kentrum</taxon>
    </lineage>
</organism>
<feature type="signal peptide" evidence="1">
    <location>
        <begin position="1"/>
        <end position="30"/>
    </location>
</feature>
<dbReference type="EMBL" id="CAADGD010000052">
    <property type="protein sequence ID" value="VFK71142.1"/>
    <property type="molecule type" value="Genomic_DNA"/>
</dbReference>